<dbReference type="Proteomes" id="UP000198853">
    <property type="component" value="Unassembled WGS sequence"/>
</dbReference>
<keyword evidence="4" id="KW-1185">Reference proteome</keyword>
<dbReference type="SUPFAM" id="SSF53092">
    <property type="entry name" value="Creatinase/prolidase N-terminal domain"/>
    <property type="match status" value="1"/>
</dbReference>
<dbReference type="Gene3D" id="3.90.230.10">
    <property type="entry name" value="Creatinase/methionine aminopeptidase superfamily"/>
    <property type="match status" value="1"/>
</dbReference>
<dbReference type="PANTHER" id="PTHR46112">
    <property type="entry name" value="AMINOPEPTIDASE"/>
    <property type="match status" value="1"/>
</dbReference>
<protein>
    <submittedName>
        <fullName evidence="3">Xaa-Pro dipeptidase</fullName>
    </submittedName>
</protein>
<dbReference type="InterPro" id="IPR000994">
    <property type="entry name" value="Pept_M24"/>
</dbReference>
<dbReference type="Pfam" id="PF00557">
    <property type="entry name" value="Peptidase_M24"/>
    <property type="match status" value="1"/>
</dbReference>
<dbReference type="Pfam" id="PF01321">
    <property type="entry name" value="Creatinase_N"/>
    <property type="match status" value="1"/>
</dbReference>
<dbReference type="InterPro" id="IPR050659">
    <property type="entry name" value="Peptidase_M24B"/>
</dbReference>
<evidence type="ECO:0000313" key="3">
    <source>
        <dbReference type="EMBL" id="SDI40903.1"/>
    </source>
</evidence>
<dbReference type="CDD" id="cd01066">
    <property type="entry name" value="APP_MetAP"/>
    <property type="match status" value="1"/>
</dbReference>
<organism evidence="3 4">
    <name type="scientific">Natribacillus halophilus</name>
    <dbReference type="NCBI Taxonomy" id="549003"/>
    <lineage>
        <taxon>Bacteria</taxon>
        <taxon>Bacillati</taxon>
        <taxon>Bacillota</taxon>
        <taxon>Bacilli</taxon>
        <taxon>Bacillales</taxon>
        <taxon>Bacillaceae</taxon>
        <taxon>Natribacillus</taxon>
    </lineage>
</organism>
<evidence type="ECO:0000259" key="2">
    <source>
        <dbReference type="Pfam" id="PF01321"/>
    </source>
</evidence>
<dbReference type="EMBL" id="FNEN01000002">
    <property type="protein sequence ID" value="SDI40903.1"/>
    <property type="molecule type" value="Genomic_DNA"/>
</dbReference>
<dbReference type="InterPro" id="IPR036005">
    <property type="entry name" value="Creatinase/aminopeptidase-like"/>
</dbReference>
<dbReference type="Gene3D" id="3.40.350.10">
    <property type="entry name" value="Creatinase/prolidase N-terminal domain"/>
    <property type="match status" value="1"/>
</dbReference>
<dbReference type="InterPro" id="IPR029149">
    <property type="entry name" value="Creatin/AminoP/Spt16_N"/>
</dbReference>
<dbReference type="PANTHER" id="PTHR46112:SF2">
    <property type="entry name" value="XAA-PRO AMINOPEPTIDASE P-RELATED"/>
    <property type="match status" value="1"/>
</dbReference>
<dbReference type="InterPro" id="IPR000587">
    <property type="entry name" value="Creatinase_N"/>
</dbReference>
<feature type="domain" description="Peptidase M24" evidence="1">
    <location>
        <begin position="145"/>
        <end position="354"/>
    </location>
</feature>
<gene>
    <name evidence="3" type="ORF">SAMN04488123_10210</name>
</gene>
<name>A0A1G8KBZ0_9BACI</name>
<proteinExistence type="predicted"/>
<sequence>MQEEGIDVLLITDPANMNYLSGYDAWTFYVGQMLIVMVDEQEPIWIGRDQDINGARLTTWMSKTHIIPCPEAYYHAETTSPMVFIADFLHQHGQSSRTIGVEMDTYYFTASAYQFLKEKMPHTTFKNAGALVNWVRLIKSEQEIEYMKRAATLVEKAMTTGVEMIEPGVRANEVAAEIYYTLINGTKEYGGDYPAGVPLLPSGEDTTALHLTWSDRQYKADDYTILKLAGCYHRYHSPLSRTVTIGETSDEIKETAAVCEEGLHEALEAVKPGTTCEEIESAWYKKIESRGTVKDSYLGYSIGANYPPDWGGHTANLRKGDRTMLQPNMTFHMIPRLWIGQLGVEMSETFRVTETGYETLTDYERKLFVK</sequence>
<dbReference type="AlphaFoldDB" id="A0A1G8KBZ0"/>
<accession>A0A1G8KBZ0</accession>
<evidence type="ECO:0000313" key="4">
    <source>
        <dbReference type="Proteomes" id="UP000198853"/>
    </source>
</evidence>
<reference evidence="3 4" key="1">
    <citation type="submission" date="2016-10" db="EMBL/GenBank/DDBJ databases">
        <authorList>
            <person name="de Groot N.N."/>
        </authorList>
    </citation>
    <scope>NUCLEOTIDE SEQUENCE [LARGE SCALE GENOMIC DNA]</scope>
    <source>
        <strain evidence="3 4">DSM 21771</strain>
    </source>
</reference>
<evidence type="ECO:0000259" key="1">
    <source>
        <dbReference type="Pfam" id="PF00557"/>
    </source>
</evidence>
<dbReference type="SUPFAM" id="SSF55920">
    <property type="entry name" value="Creatinase/aminopeptidase"/>
    <property type="match status" value="1"/>
</dbReference>
<feature type="domain" description="Creatinase N-terminal" evidence="2">
    <location>
        <begin position="1"/>
        <end position="138"/>
    </location>
</feature>